<dbReference type="AlphaFoldDB" id="A0A1M6C648"/>
<reference evidence="7 8" key="1">
    <citation type="submission" date="2016-11" db="EMBL/GenBank/DDBJ databases">
        <authorList>
            <person name="Jaros S."/>
            <person name="Januszkiewicz K."/>
            <person name="Wedrychowicz H."/>
        </authorList>
    </citation>
    <scope>NUCLEOTIDE SEQUENCE [LARGE SCALE GENOMIC DNA]</scope>
    <source>
        <strain evidence="7 8">DSM 15970</strain>
    </source>
</reference>
<evidence type="ECO:0000259" key="6">
    <source>
        <dbReference type="Pfam" id="PF01979"/>
    </source>
</evidence>
<dbReference type="Pfam" id="PF01979">
    <property type="entry name" value="Amidohydro_1"/>
    <property type="match status" value="1"/>
</dbReference>
<dbReference type="SUPFAM" id="SSF51556">
    <property type="entry name" value="Metallo-dependent hydrolases"/>
    <property type="match status" value="1"/>
</dbReference>
<dbReference type="InterPro" id="IPR050378">
    <property type="entry name" value="Metallo-dep_Hydrolases_sf"/>
</dbReference>
<accession>A0A1M6C648</accession>
<dbReference type="Proteomes" id="UP000184342">
    <property type="component" value="Unassembled WGS sequence"/>
</dbReference>
<dbReference type="PANTHER" id="PTHR11647:SF1">
    <property type="entry name" value="COLLAPSIN RESPONSE MEDIATOR PROTEIN"/>
    <property type="match status" value="1"/>
</dbReference>
<evidence type="ECO:0000313" key="7">
    <source>
        <dbReference type="EMBL" id="SHI56486.1"/>
    </source>
</evidence>
<name>A0A1M6C648_9FIRM</name>
<dbReference type="InterPro" id="IPR011059">
    <property type="entry name" value="Metal-dep_hydrolase_composite"/>
</dbReference>
<evidence type="ECO:0000256" key="5">
    <source>
        <dbReference type="PIRSR" id="PIRSR611778-50"/>
    </source>
</evidence>
<dbReference type="GO" id="GO:0046872">
    <property type="term" value="F:metal ion binding"/>
    <property type="evidence" value="ECO:0007669"/>
    <property type="project" value="UniProtKB-KW"/>
</dbReference>
<keyword evidence="3" id="KW-0479">Metal-binding</keyword>
<sequence length="458" mass="50703">METVIKGGMIITDKECFKGDILIAGEKIAAVSDSISEQGREVLDASGQYVFPGFIDAHTHFDLEGACRTADDFYTGTRAAIIGGTTTILDFATQDRGVSSLEALQKWHVKADGISSCDYGFHMSFTEWNENLACELPVLAGMGVTSFKLYMAYKNLMVDDDTLAKVMAAVKVTGGITGVHCEEGDRIDQNIQKLLKEGHTSPRYHPVSRPPETEAAAIRRCIRAAQRAGAPVNIVHLSTKAGLEEVRKARLEGQKVYVETCPQYLLLDDRSYDTKSEFEGAKYVLSPPLRKPEDRESLWKALADNTVNTIGTDHCSFNFSGDKELGIKDFSKIPNGIPGVEHRPALLYTYGAMQGKISLNRMVELLSVNPAKLFGLYPRKGTLQAGSDADIVIWNPESEWEIRAEDQIQNVDYTPYEGMKADGRARTVFLRGVKIVDDYKIISEKKGKYIHRGKSIPF</sequence>
<dbReference type="GO" id="GO:0016812">
    <property type="term" value="F:hydrolase activity, acting on carbon-nitrogen (but not peptide) bonds, in cyclic amides"/>
    <property type="evidence" value="ECO:0007669"/>
    <property type="project" value="TreeGrafter"/>
</dbReference>
<feature type="modified residue" description="N6-carboxylysine" evidence="5">
    <location>
        <position position="148"/>
    </location>
</feature>
<dbReference type="InterPro" id="IPR011778">
    <property type="entry name" value="Hydantoinase/dihydroPyrase"/>
</dbReference>
<keyword evidence="8" id="KW-1185">Reference proteome</keyword>
<dbReference type="SUPFAM" id="SSF51338">
    <property type="entry name" value="Composite domain of metallo-dependent hydrolases"/>
    <property type="match status" value="1"/>
</dbReference>
<comment type="PTM">
    <text evidence="5">Carbamylation allows a single lysine to coordinate two divalent metal cations.</text>
</comment>
<evidence type="ECO:0000256" key="3">
    <source>
        <dbReference type="ARBA" id="ARBA00022723"/>
    </source>
</evidence>
<comment type="cofactor">
    <cofactor evidence="1">
        <name>Zn(2+)</name>
        <dbReference type="ChEBI" id="CHEBI:29105"/>
    </cofactor>
</comment>
<dbReference type="CDD" id="cd01314">
    <property type="entry name" value="D-HYD"/>
    <property type="match status" value="1"/>
</dbReference>
<feature type="domain" description="Amidohydrolase-related" evidence="6">
    <location>
        <begin position="49"/>
        <end position="432"/>
    </location>
</feature>
<evidence type="ECO:0000313" key="8">
    <source>
        <dbReference type="Proteomes" id="UP000184342"/>
    </source>
</evidence>
<dbReference type="STRING" id="1122934.SAMN02745691_00483"/>
<proteinExistence type="inferred from homology"/>
<dbReference type="Gene3D" id="3.20.20.140">
    <property type="entry name" value="Metal-dependent hydrolases"/>
    <property type="match status" value="1"/>
</dbReference>
<keyword evidence="4" id="KW-0378">Hydrolase</keyword>
<protein>
    <submittedName>
        <fullName evidence="7">Dihydropyrimidinase</fullName>
    </submittedName>
</protein>
<dbReference type="PANTHER" id="PTHR11647">
    <property type="entry name" value="HYDRANTOINASE/DIHYDROPYRIMIDINASE FAMILY MEMBER"/>
    <property type="match status" value="1"/>
</dbReference>
<evidence type="ECO:0000256" key="1">
    <source>
        <dbReference type="ARBA" id="ARBA00001947"/>
    </source>
</evidence>
<dbReference type="GO" id="GO:0005829">
    <property type="term" value="C:cytosol"/>
    <property type="evidence" value="ECO:0007669"/>
    <property type="project" value="TreeGrafter"/>
</dbReference>
<dbReference type="OrthoDB" id="9765462at2"/>
<dbReference type="InterPro" id="IPR032466">
    <property type="entry name" value="Metal_Hydrolase"/>
</dbReference>
<dbReference type="RefSeq" id="WP_073992775.1">
    <property type="nucleotide sequence ID" value="NZ_FQYT01000004.1"/>
</dbReference>
<dbReference type="FunFam" id="3.20.20.140:FF:000076">
    <property type="entry name" value="Dihydropyrimidinase like 2"/>
    <property type="match status" value="1"/>
</dbReference>
<dbReference type="InterPro" id="IPR006680">
    <property type="entry name" value="Amidohydro-rel"/>
</dbReference>
<evidence type="ECO:0000256" key="4">
    <source>
        <dbReference type="ARBA" id="ARBA00022801"/>
    </source>
</evidence>
<dbReference type="EMBL" id="FQYT01000004">
    <property type="protein sequence ID" value="SHI56486.1"/>
    <property type="molecule type" value="Genomic_DNA"/>
</dbReference>
<evidence type="ECO:0000256" key="2">
    <source>
        <dbReference type="ARBA" id="ARBA00008829"/>
    </source>
</evidence>
<dbReference type="Gene3D" id="2.30.40.10">
    <property type="entry name" value="Urease, subunit C, domain 1"/>
    <property type="match status" value="1"/>
</dbReference>
<dbReference type="NCBIfam" id="TIGR02033">
    <property type="entry name" value="D-hydantoinase"/>
    <property type="match status" value="1"/>
</dbReference>
<organism evidence="7 8">
    <name type="scientific">Parasporobacterium paucivorans DSM 15970</name>
    <dbReference type="NCBI Taxonomy" id="1122934"/>
    <lineage>
        <taxon>Bacteria</taxon>
        <taxon>Bacillati</taxon>
        <taxon>Bacillota</taxon>
        <taxon>Clostridia</taxon>
        <taxon>Lachnospirales</taxon>
        <taxon>Lachnospiraceae</taxon>
        <taxon>Parasporobacterium</taxon>
    </lineage>
</organism>
<comment type="similarity">
    <text evidence="2">Belongs to the metallo-dependent hydrolases superfamily. Hydantoinase/dihydropyrimidinase family.</text>
</comment>
<gene>
    <name evidence="7" type="ORF">SAMN02745691_00483</name>
</gene>